<dbReference type="InterPro" id="IPR050066">
    <property type="entry name" value="UvrABC_protein_C"/>
</dbReference>
<evidence type="ECO:0000313" key="4">
    <source>
        <dbReference type="EMBL" id="TWT71809.1"/>
    </source>
</evidence>
<dbReference type="Pfam" id="PF01541">
    <property type="entry name" value="GIY-YIG"/>
    <property type="match status" value="1"/>
</dbReference>
<keyword evidence="1" id="KW-0742">SOS response</keyword>
<dbReference type="PROSITE" id="PS50164">
    <property type="entry name" value="GIY_YIG"/>
    <property type="match status" value="1"/>
</dbReference>
<evidence type="ECO:0000256" key="1">
    <source>
        <dbReference type="ARBA" id="ARBA00023236"/>
    </source>
</evidence>
<dbReference type="Proteomes" id="UP000317238">
    <property type="component" value="Unassembled WGS sequence"/>
</dbReference>
<dbReference type="EMBL" id="SJPL01000001">
    <property type="protein sequence ID" value="TWT71809.1"/>
    <property type="molecule type" value="Genomic_DNA"/>
</dbReference>
<evidence type="ECO:0000259" key="3">
    <source>
        <dbReference type="PROSITE" id="PS50164"/>
    </source>
</evidence>
<name>A0A5C5YA30_9PLAN</name>
<keyword evidence="1" id="KW-0227">DNA damage</keyword>
<dbReference type="PANTHER" id="PTHR30562:SF1">
    <property type="entry name" value="UVRABC SYSTEM PROTEIN C"/>
    <property type="match status" value="1"/>
</dbReference>
<dbReference type="AlphaFoldDB" id="A0A5C5YA30"/>
<keyword evidence="5" id="KW-1185">Reference proteome</keyword>
<dbReference type="RefSeq" id="WP_197203862.1">
    <property type="nucleotide sequence ID" value="NZ_SJPL01000001.1"/>
</dbReference>
<organism evidence="4 5">
    <name type="scientific">Crateriforma conspicua</name>
    <dbReference type="NCBI Taxonomy" id="2527996"/>
    <lineage>
        <taxon>Bacteria</taxon>
        <taxon>Pseudomonadati</taxon>
        <taxon>Planctomycetota</taxon>
        <taxon>Planctomycetia</taxon>
        <taxon>Planctomycetales</taxon>
        <taxon>Planctomycetaceae</taxon>
        <taxon>Crateriforma</taxon>
    </lineage>
</organism>
<dbReference type="InterPro" id="IPR047296">
    <property type="entry name" value="GIY-YIG_UvrC_Cho"/>
</dbReference>
<dbReference type="SUPFAM" id="SSF46600">
    <property type="entry name" value="C-terminal UvrC-binding domain of UvrB"/>
    <property type="match status" value="1"/>
</dbReference>
<dbReference type="InterPro" id="IPR035901">
    <property type="entry name" value="GIY-YIG_endonuc_sf"/>
</dbReference>
<protein>
    <submittedName>
        <fullName evidence="4">UvrABC system protein C</fullName>
    </submittedName>
</protein>
<dbReference type="InterPro" id="IPR001943">
    <property type="entry name" value="UVR_dom"/>
</dbReference>
<evidence type="ECO:0000259" key="2">
    <source>
        <dbReference type="PROSITE" id="PS50151"/>
    </source>
</evidence>
<dbReference type="SMART" id="SM00465">
    <property type="entry name" value="GIYc"/>
    <property type="match status" value="1"/>
</dbReference>
<sequence>MDKDVLLGHSPVTDFGIDPLNPHPRRRIEIVGGQRADELRSQILRNCPRVPGVYGMLCRRGELIYVGKSKSLRSRLLSYFADSNSENKGGRIIESTRAIQWETQPSDFAALLREQQLIRRYSPRWNVQGVPQRQRPVYLCLGRQPAATFFLTAVPPKDCVAVEGPFHGTKRMNIAVDALNKVFRLRDCSQQQVFHFAEQMQLFDLDHRAGCLRLELDTCMGPCAAACSREAYDVQVNAAQSFLDGFNDEPLVKIRDQMERAAENRQYELASRSRDTLKSLEYVNRKLNYLAKARRDYSFVYAASSFDGCSTWYLIRGGEVADVLPAPRNPVEYAELKPKLKVWQATLASGADRGHGRFSETLSVVASWFKKNRGELKRTFAPEQSGRKYFRRGLSSIAS</sequence>
<feature type="domain" description="GIY-YIG" evidence="3">
    <location>
        <begin position="49"/>
        <end position="127"/>
    </location>
</feature>
<dbReference type="GO" id="GO:0009380">
    <property type="term" value="C:excinuclease repair complex"/>
    <property type="evidence" value="ECO:0007669"/>
    <property type="project" value="TreeGrafter"/>
</dbReference>
<dbReference type="Gene3D" id="3.40.1440.10">
    <property type="entry name" value="GIY-YIG endonuclease"/>
    <property type="match status" value="1"/>
</dbReference>
<dbReference type="InterPro" id="IPR036876">
    <property type="entry name" value="UVR_dom_sf"/>
</dbReference>
<reference evidence="4 5" key="1">
    <citation type="submission" date="2019-02" db="EMBL/GenBank/DDBJ databases">
        <title>Deep-cultivation of Planctomycetes and their phenomic and genomic characterization uncovers novel biology.</title>
        <authorList>
            <person name="Wiegand S."/>
            <person name="Jogler M."/>
            <person name="Boedeker C."/>
            <person name="Pinto D."/>
            <person name="Vollmers J."/>
            <person name="Rivas-Marin E."/>
            <person name="Kohn T."/>
            <person name="Peeters S.H."/>
            <person name="Heuer A."/>
            <person name="Rast P."/>
            <person name="Oberbeckmann S."/>
            <person name="Bunk B."/>
            <person name="Jeske O."/>
            <person name="Meyerdierks A."/>
            <person name="Storesund J.E."/>
            <person name="Kallscheuer N."/>
            <person name="Luecker S."/>
            <person name="Lage O.M."/>
            <person name="Pohl T."/>
            <person name="Merkel B.J."/>
            <person name="Hornburger P."/>
            <person name="Mueller R.-W."/>
            <person name="Bruemmer F."/>
            <person name="Labrenz M."/>
            <person name="Spormann A.M."/>
            <person name="Op Den Camp H."/>
            <person name="Overmann J."/>
            <person name="Amann R."/>
            <person name="Jetten M.S.M."/>
            <person name="Mascher T."/>
            <person name="Medema M.H."/>
            <person name="Devos D.P."/>
            <person name="Kaster A.-K."/>
            <person name="Ovreas L."/>
            <person name="Rohde M."/>
            <person name="Galperin M.Y."/>
            <person name="Jogler C."/>
        </authorList>
    </citation>
    <scope>NUCLEOTIDE SEQUENCE [LARGE SCALE GENOMIC DNA]</scope>
    <source>
        <strain evidence="4 5">Pan14r</strain>
    </source>
</reference>
<gene>
    <name evidence="4" type="primary">uvrC_2</name>
    <name evidence="4" type="ORF">Pan14r_41260</name>
</gene>
<dbReference type="GO" id="GO:0006289">
    <property type="term" value="P:nucleotide-excision repair"/>
    <property type="evidence" value="ECO:0007669"/>
    <property type="project" value="InterPro"/>
</dbReference>
<feature type="domain" description="UVR" evidence="2">
    <location>
        <begin position="248"/>
        <end position="283"/>
    </location>
</feature>
<dbReference type="SUPFAM" id="SSF82771">
    <property type="entry name" value="GIY-YIG endonuclease"/>
    <property type="match status" value="1"/>
</dbReference>
<proteinExistence type="predicted"/>
<dbReference type="PANTHER" id="PTHR30562">
    <property type="entry name" value="UVRC/OXIDOREDUCTASE"/>
    <property type="match status" value="1"/>
</dbReference>
<comment type="caution">
    <text evidence="4">The sequence shown here is derived from an EMBL/GenBank/DDBJ whole genome shotgun (WGS) entry which is preliminary data.</text>
</comment>
<dbReference type="GO" id="GO:0009432">
    <property type="term" value="P:SOS response"/>
    <property type="evidence" value="ECO:0007669"/>
    <property type="project" value="UniProtKB-KW"/>
</dbReference>
<dbReference type="Pfam" id="PF02151">
    <property type="entry name" value="UVR"/>
    <property type="match status" value="1"/>
</dbReference>
<dbReference type="CDD" id="cd10434">
    <property type="entry name" value="GIY-YIG_UvrC_Cho"/>
    <property type="match status" value="1"/>
</dbReference>
<evidence type="ECO:0000313" key="5">
    <source>
        <dbReference type="Proteomes" id="UP000317238"/>
    </source>
</evidence>
<dbReference type="InterPro" id="IPR000305">
    <property type="entry name" value="GIY-YIG_endonuc"/>
</dbReference>
<accession>A0A5C5YA30</accession>
<dbReference type="PROSITE" id="PS50151">
    <property type="entry name" value="UVR"/>
    <property type="match status" value="1"/>
</dbReference>